<gene>
    <name evidence="1" type="ORF">M8C21_014302</name>
</gene>
<sequence length="83" mass="8999">MGVWEILCSGQQQVVKDLSNVVGIAPKDKVTVYDLLVFVANWRSKCAFSNMLFVFRQPTAALPGTPATFGLPSPKIVSSTQVV</sequence>
<proteinExistence type="predicted"/>
<accession>A0AAD5GIY6</accession>
<evidence type="ECO:0000313" key="2">
    <source>
        <dbReference type="Proteomes" id="UP001206925"/>
    </source>
</evidence>
<dbReference type="Proteomes" id="UP001206925">
    <property type="component" value="Unassembled WGS sequence"/>
</dbReference>
<dbReference type="AlphaFoldDB" id="A0AAD5GIY6"/>
<reference evidence="1" key="1">
    <citation type="submission" date="2022-06" db="EMBL/GenBank/DDBJ databases">
        <title>Uncovering the hologenomic basis of an extraordinary plant invasion.</title>
        <authorList>
            <person name="Bieker V.C."/>
            <person name="Martin M.D."/>
            <person name="Gilbert T."/>
            <person name="Hodgins K."/>
            <person name="Battlay P."/>
            <person name="Petersen B."/>
            <person name="Wilson J."/>
        </authorList>
    </citation>
    <scope>NUCLEOTIDE SEQUENCE</scope>
    <source>
        <strain evidence="1">AA19_3_7</strain>
        <tissue evidence="1">Leaf</tissue>
    </source>
</reference>
<keyword evidence="2" id="KW-1185">Reference proteome</keyword>
<dbReference type="EMBL" id="JAMZMK010007543">
    <property type="protein sequence ID" value="KAI7744402.1"/>
    <property type="molecule type" value="Genomic_DNA"/>
</dbReference>
<name>A0AAD5GIY6_AMBAR</name>
<protein>
    <submittedName>
        <fullName evidence="1">Uncharacterized protein</fullName>
    </submittedName>
</protein>
<evidence type="ECO:0000313" key="1">
    <source>
        <dbReference type="EMBL" id="KAI7744402.1"/>
    </source>
</evidence>
<organism evidence="1 2">
    <name type="scientific">Ambrosia artemisiifolia</name>
    <name type="common">Common ragweed</name>
    <dbReference type="NCBI Taxonomy" id="4212"/>
    <lineage>
        <taxon>Eukaryota</taxon>
        <taxon>Viridiplantae</taxon>
        <taxon>Streptophyta</taxon>
        <taxon>Embryophyta</taxon>
        <taxon>Tracheophyta</taxon>
        <taxon>Spermatophyta</taxon>
        <taxon>Magnoliopsida</taxon>
        <taxon>eudicotyledons</taxon>
        <taxon>Gunneridae</taxon>
        <taxon>Pentapetalae</taxon>
        <taxon>asterids</taxon>
        <taxon>campanulids</taxon>
        <taxon>Asterales</taxon>
        <taxon>Asteraceae</taxon>
        <taxon>Asteroideae</taxon>
        <taxon>Heliantheae alliance</taxon>
        <taxon>Heliantheae</taxon>
        <taxon>Ambrosia</taxon>
    </lineage>
</organism>
<comment type="caution">
    <text evidence="1">The sequence shown here is derived from an EMBL/GenBank/DDBJ whole genome shotgun (WGS) entry which is preliminary data.</text>
</comment>